<name>A0A158ESS5_CABSO</name>
<dbReference type="InterPro" id="IPR025997">
    <property type="entry name" value="SBP_2_dom"/>
</dbReference>
<feature type="domain" description="Periplasmic binding protein" evidence="5">
    <location>
        <begin position="126"/>
        <end position="385"/>
    </location>
</feature>
<dbReference type="CDD" id="cd01536">
    <property type="entry name" value="PBP1_ABC_sugar_binding-like"/>
    <property type="match status" value="1"/>
</dbReference>
<accession>A0A158ESS5</accession>
<evidence type="ECO:0000256" key="3">
    <source>
        <dbReference type="ARBA" id="ARBA00022729"/>
    </source>
</evidence>
<dbReference type="GO" id="GO:0030246">
    <property type="term" value="F:carbohydrate binding"/>
    <property type="evidence" value="ECO:0007669"/>
    <property type="project" value="UniProtKB-ARBA"/>
</dbReference>
<dbReference type="Pfam" id="PF13407">
    <property type="entry name" value="Peripla_BP_4"/>
    <property type="match status" value="1"/>
</dbReference>
<reference evidence="6 7" key="1">
    <citation type="submission" date="2016-01" db="EMBL/GenBank/DDBJ databases">
        <authorList>
            <person name="Oliw E.H."/>
        </authorList>
    </citation>
    <scope>NUCLEOTIDE SEQUENCE [LARGE SCALE GENOMIC DNA]</scope>
    <source>
        <strain evidence="6">LMG 22029</strain>
    </source>
</reference>
<evidence type="ECO:0000313" key="7">
    <source>
        <dbReference type="Proteomes" id="UP000054893"/>
    </source>
</evidence>
<proteinExistence type="inferred from homology"/>
<comment type="similarity">
    <text evidence="2">Belongs to the bacterial solute-binding protein 2 family.</text>
</comment>
<evidence type="ECO:0000256" key="4">
    <source>
        <dbReference type="SAM" id="SignalP"/>
    </source>
</evidence>
<dbReference type="Gene3D" id="3.40.50.2300">
    <property type="match status" value="2"/>
</dbReference>
<dbReference type="GO" id="GO:0030313">
    <property type="term" value="C:cell envelope"/>
    <property type="evidence" value="ECO:0007669"/>
    <property type="project" value="UniProtKB-SubCell"/>
</dbReference>
<protein>
    <submittedName>
        <fullName evidence="6">Sugar ABC transporter substrate-binding protein</fullName>
    </submittedName>
</protein>
<gene>
    <name evidence="6" type="ORF">AWB64_00297</name>
</gene>
<dbReference type="Proteomes" id="UP000054893">
    <property type="component" value="Unassembled WGS sequence"/>
</dbReference>
<evidence type="ECO:0000256" key="1">
    <source>
        <dbReference type="ARBA" id="ARBA00004196"/>
    </source>
</evidence>
<evidence type="ECO:0000256" key="2">
    <source>
        <dbReference type="ARBA" id="ARBA00007639"/>
    </source>
</evidence>
<evidence type="ECO:0000259" key="5">
    <source>
        <dbReference type="Pfam" id="PF13407"/>
    </source>
</evidence>
<feature type="chain" id="PRO_5007810174" evidence="4">
    <location>
        <begin position="31"/>
        <end position="431"/>
    </location>
</feature>
<comment type="subcellular location">
    <subcellularLocation>
        <location evidence="1">Cell envelope</location>
    </subcellularLocation>
</comment>
<dbReference type="RefSeq" id="WP_060816837.1">
    <property type="nucleotide sequence ID" value="NZ_FCOC02000001.1"/>
</dbReference>
<sequence length="431" mass="46455">MIGYKKSALRMAAALAGYACVSFASVSADAQESVHTQLNGIIKQYGGVTGASMTNPDVKKLFDKDGFSDYLADYPVGNLALGYVWKVGMGATFTGHYSKVKIKAPFTDYVPLPDGPVLNPKKTYRIGFVFHGFNNPWLMSLADTAAWEAARHPNVQIDIVDAQFDDNRMSQVIDGWIAKKYDGIVLWPNREAPMGPPVDRAIAAGIPVVSVDRRTSSTKISSEVMGNFYANGVQQGIYLQQATGGQGNLIMNRKDLGSTADAIRSGAFLQTIGKSNGYHILASYQVNSDRTLAFKATADALQAYKNISVVFNAGGEEAMGALDAIREAKRLNSGPGGKKLVILADDDANEVLKEVKDGNIDMVAPYTPLIGDVGVRVVLEHIGFKEGLIKQAPPKLVLTPNLPMITRTKMKIGGIETVTPDEWPYGYGPGK</sequence>
<dbReference type="PANTHER" id="PTHR46847">
    <property type="entry name" value="D-ALLOSE-BINDING PERIPLASMIC PROTEIN-RELATED"/>
    <property type="match status" value="1"/>
</dbReference>
<dbReference type="AlphaFoldDB" id="A0A158ESS5"/>
<dbReference type="SUPFAM" id="SSF53822">
    <property type="entry name" value="Periplasmic binding protein-like I"/>
    <property type="match status" value="1"/>
</dbReference>
<dbReference type="OrthoDB" id="9066846at2"/>
<dbReference type="InterPro" id="IPR028082">
    <property type="entry name" value="Peripla_BP_I"/>
</dbReference>
<keyword evidence="3 4" id="KW-0732">Signal</keyword>
<evidence type="ECO:0000313" key="6">
    <source>
        <dbReference type="EMBL" id="SAL10566.1"/>
    </source>
</evidence>
<dbReference type="EMBL" id="FCOC02000001">
    <property type="protein sequence ID" value="SAL10566.1"/>
    <property type="molecule type" value="Genomic_DNA"/>
</dbReference>
<feature type="signal peptide" evidence="4">
    <location>
        <begin position="1"/>
        <end position="30"/>
    </location>
</feature>
<dbReference type="PANTHER" id="PTHR46847:SF1">
    <property type="entry name" value="D-ALLOSE-BINDING PERIPLASMIC PROTEIN-RELATED"/>
    <property type="match status" value="1"/>
</dbReference>
<organism evidence="6 7">
    <name type="scientific">Caballeronia sordidicola</name>
    <name type="common">Burkholderia sordidicola</name>
    <dbReference type="NCBI Taxonomy" id="196367"/>
    <lineage>
        <taxon>Bacteria</taxon>
        <taxon>Pseudomonadati</taxon>
        <taxon>Pseudomonadota</taxon>
        <taxon>Betaproteobacteria</taxon>
        <taxon>Burkholderiales</taxon>
        <taxon>Burkholderiaceae</taxon>
        <taxon>Caballeronia</taxon>
    </lineage>
</organism>